<dbReference type="Proteomes" id="UP001642464">
    <property type="component" value="Unassembled WGS sequence"/>
</dbReference>
<name>A0ABP0LHT6_9DINO</name>
<proteinExistence type="predicted"/>
<sequence>VETLTVDPPEDTHEHVNVGSVGHPMMCRRPCARFVKGECTSGADCNYCHLQHEGAIMSLDKRQRKQIQNMDLADLVAMLLPPLRAALAELPTRPAGRLLAAVQAQAAAQACWSEDCAECRCQLSCLASPHNMATFVPCCKNTSTRFVVRCQSLSARPSDVERSEVICFFFP</sequence>
<evidence type="ECO:0000256" key="1">
    <source>
        <dbReference type="PROSITE-ProRule" id="PRU00723"/>
    </source>
</evidence>
<gene>
    <name evidence="3" type="ORF">SCF082_LOCUS22270</name>
</gene>
<dbReference type="EMBL" id="CAXAMM010015925">
    <property type="protein sequence ID" value="CAK9037659.1"/>
    <property type="molecule type" value="Genomic_DNA"/>
</dbReference>
<dbReference type="InterPro" id="IPR000571">
    <property type="entry name" value="Znf_CCCH"/>
</dbReference>
<evidence type="ECO:0000259" key="2">
    <source>
        <dbReference type="PROSITE" id="PS50103"/>
    </source>
</evidence>
<comment type="caution">
    <text evidence="3">The sequence shown here is derived from an EMBL/GenBank/DDBJ whole genome shotgun (WGS) entry which is preliminary data.</text>
</comment>
<feature type="zinc finger region" description="C3H1-type" evidence="1">
    <location>
        <begin position="25"/>
        <end position="52"/>
    </location>
</feature>
<protein>
    <recommendedName>
        <fullName evidence="2">C3H1-type domain-containing protein</fullName>
    </recommendedName>
</protein>
<keyword evidence="1" id="KW-0479">Metal-binding</keyword>
<keyword evidence="1" id="KW-0862">Zinc</keyword>
<reference evidence="3 4" key="1">
    <citation type="submission" date="2024-02" db="EMBL/GenBank/DDBJ databases">
        <authorList>
            <person name="Chen Y."/>
            <person name="Shah S."/>
            <person name="Dougan E. K."/>
            <person name="Thang M."/>
            <person name="Chan C."/>
        </authorList>
    </citation>
    <scope>NUCLEOTIDE SEQUENCE [LARGE SCALE GENOMIC DNA]</scope>
</reference>
<evidence type="ECO:0000313" key="3">
    <source>
        <dbReference type="EMBL" id="CAK9037659.1"/>
    </source>
</evidence>
<evidence type="ECO:0000313" key="4">
    <source>
        <dbReference type="Proteomes" id="UP001642464"/>
    </source>
</evidence>
<feature type="domain" description="C3H1-type" evidence="2">
    <location>
        <begin position="25"/>
        <end position="52"/>
    </location>
</feature>
<dbReference type="PROSITE" id="PS50103">
    <property type="entry name" value="ZF_C3H1"/>
    <property type="match status" value="1"/>
</dbReference>
<keyword evidence="1" id="KW-0863">Zinc-finger</keyword>
<feature type="non-terminal residue" evidence="3">
    <location>
        <position position="1"/>
    </location>
</feature>
<accession>A0ABP0LHT6</accession>
<organism evidence="3 4">
    <name type="scientific">Durusdinium trenchii</name>
    <dbReference type="NCBI Taxonomy" id="1381693"/>
    <lineage>
        <taxon>Eukaryota</taxon>
        <taxon>Sar</taxon>
        <taxon>Alveolata</taxon>
        <taxon>Dinophyceae</taxon>
        <taxon>Suessiales</taxon>
        <taxon>Symbiodiniaceae</taxon>
        <taxon>Durusdinium</taxon>
    </lineage>
</organism>
<keyword evidence="4" id="KW-1185">Reference proteome</keyword>